<evidence type="ECO:0000256" key="2">
    <source>
        <dbReference type="ARBA" id="ARBA00013081"/>
    </source>
</evidence>
<organism evidence="10 11">
    <name type="scientific">Quercus lobata</name>
    <name type="common">Valley oak</name>
    <dbReference type="NCBI Taxonomy" id="97700"/>
    <lineage>
        <taxon>Eukaryota</taxon>
        <taxon>Viridiplantae</taxon>
        <taxon>Streptophyta</taxon>
        <taxon>Embryophyta</taxon>
        <taxon>Tracheophyta</taxon>
        <taxon>Spermatophyta</taxon>
        <taxon>Magnoliopsida</taxon>
        <taxon>eudicotyledons</taxon>
        <taxon>Gunneridae</taxon>
        <taxon>Pentapetalae</taxon>
        <taxon>rosids</taxon>
        <taxon>fabids</taxon>
        <taxon>Fagales</taxon>
        <taxon>Fagaceae</taxon>
        <taxon>Quercus</taxon>
    </lineage>
</organism>
<dbReference type="Proteomes" id="UP000594261">
    <property type="component" value="Chromosome 10"/>
</dbReference>
<evidence type="ECO:0000259" key="8">
    <source>
        <dbReference type="PROSITE" id="PS50172"/>
    </source>
</evidence>
<dbReference type="Gramene" id="QL10p015483:mrna">
    <property type="protein sequence ID" value="QL10p015483:mrna"/>
    <property type="gene ID" value="QL10p015483"/>
</dbReference>
<keyword evidence="3" id="KW-0378">Hydrolase</keyword>
<evidence type="ECO:0000256" key="4">
    <source>
        <dbReference type="ARBA" id="ARBA00023242"/>
    </source>
</evidence>
<dbReference type="GO" id="GO:0008420">
    <property type="term" value="F:RNA polymerase II CTD heptapeptide repeat phosphatase activity"/>
    <property type="evidence" value="ECO:0007669"/>
    <property type="project" value="InterPro"/>
</dbReference>
<dbReference type="EnsemblPlants" id="QL10p015483:mrna">
    <property type="protein sequence ID" value="QL10p015483:mrna"/>
    <property type="gene ID" value="QL10p015483"/>
</dbReference>
<dbReference type="PANTHER" id="PTHR23081">
    <property type="entry name" value="RNA POLYMERASE II CTD PHOSPHATASE"/>
    <property type="match status" value="1"/>
</dbReference>
<evidence type="ECO:0000256" key="5">
    <source>
        <dbReference type="ARBA" id="ARBA00047761"/>
    </source>
</evidence>
<dbReference type="InterPro" id="IPR036420">
    <property type="entry name" value="BRCT_dom_sf"/>
</dbReference>
<dbReference type="PANTHER" id="PTHR23081:SF36">
    <property type="entry name" value="RNA POLYMERASE II SUBUNIT A C-TERMINAL DOMAIN PHOSPHATASE"/>
    <property type="match status" value="1"/>
</dbReference>
<dbReference type="Pfam" id="PF03031">
    <property type="entry name" value="NIF"/>
    <property type="match status" value="1"/>
</dbReference>
<dbReference type="SUPFAM" id="SSF52113">
    <property type="entry name" value="BRCT domain"/>
    <property type="match status" value="1"/>
</dbReference>
<accession>A0A7N2MPJ8</accession>
<dbReference type="InterPro" id="IPR004274">
    <property type="entry name" value="FCP1_dom"/>
</dbReference>
<dbReference type="AlphaFoldDB" id="A0A7N2MPJ8"/>
<dbReference type="InterPro" id="IPR001357">
    <property type="entry name" value="BRCT_dom"/>
</dbReference>
<feature type="compositionally biased region" description="Basic and acidic residues" evidence="7">
    <location>
        <begin position="1"/>
        <end position="13"/>
    </location>
</feature>
<comment type="subcellular location">
    <subcellularLocation>
        <location evidence="1">Nucleus</location>
    </subcellularLocation>
</comment>
<proteinExistence type="predicted"/>
<comment type="catalytic activity">
    <reaction evidence="5">
        <text>O-phospho-L-seryl-[protein] + H2O = L-seryl-[protein] + phosphate</text>
        <dbReference type="Rhea" id="RHEA:20629"/>
        <dbReference type="Rhea" id="RHEA-COMP:9863"/>
        <dbReference type="Rhea" id="RHEA-COMP:11604"/>
        <dbReference type="ChEBI" id="CHEBI:15377"/>
        <dbReference type="ChEBI" id="CHEBI:29999"/>
        <dbReference type="ChEBI" id="CHEBI:43474"/>
        <dbReference type="ChEBI" id="CHEBI:83421"/>
        <dbReference type="EC" id="3.1.3.16"/>
    </reaction>
</comment>
<evidence type="ECO:0000313" key="10">
    <source>
        <dbReference type="EnsemblPlants" id="QL10p015483:mrna"/>
    </source>
</evidence>
<feature type="domain" description="FCP1 homology" evidence="9">
    <location>
        <begin position="76"/>
        <end position="249"/>
    </location>
</feature>
<dbReference type="CDD" id="cd07521">
    <property type="entry name" value="HAD_FCP1-like"/>
    <property type="match status" value="1"/>
</dbReference>
<dbReference type="InterPro" id="IPR039189">
    <property type="entry name" value="Fcp1"/>
</dbReference>
<dbReference type="Pfam" id="PF00533">
    <property type="entry name" value="BRCT"/>
    <property type="match status" value="1"/>
</dbReference>
<feature type="region of interest" description="Disordered" evidence="7">
    <location>
        <begin position="1"/>
        <end position="23"/>
    </location>
</feature>
<dbReference type="SUPFAM" id="SSF56784">
    <property type="entry name" value="HAD-like"/>
    <property type="match status" value="1"/>
</dbReference>
<dbReference type="InParanoid" id="A0A7N2MPJ8"/>
<evidence type="ECO:0000256" key="7">
    <source>
        <dbReference type="SAM" id="MobiDB-lite"/>
    </source>
</evidence>
<dbReference type="GO" id="GO:0005634">
    <property type="term" value="C:nucleus"/>
    <property type="evidence" value="ECO:0007669"/>
    <property type="project" value="UniProtKB-SubCell"/>
</dbReference>
<evidence type="ECO:0000313" key="11">
    <source>
        <dbReference type="Proteomes" id="UP000594261"/>
    </source>
</evidence>
<reference evidence="10" key="2">
    <citation type="submission" date="2021-01" db="UniProtKB">
        <authorList>
            <consortium name="EnsemblPlants"/>
        </authorList>
    </citation>
    <scope>IDENTIFICATION</scope>
</reference>
<name>A0A7N2MPJ8_QUELO</name>
<dbReference type="InterPro" id="IPR036412">
    <property type="entry name" value="HAD-like_sf"/>
</dbReference>
<dbReference type="Gene3D" id="3.40.50.1000">
    <property type="entry name" value="HAD superfamily/HAD-like"/>
    <property type="match status" value="1"/>
</dbReference>
<reference evidence="10 11" key="1">
    <citation type="journal article" date="2016" name="G3 (Bethesda)">
        <title>First Draft Assembly and Annotation of the Genome of a California Endemic Oak Quercus lobata Nee (Fagaceae).</title>
        <authorList>
            <person name="Sork V.L."/>
            <person name="Fitz-Gibbon S.T."/>
            <person name="Puiu D."/>
            <person name="Crepeau M."/>
            <person name="Gugger P.F."/>
            <person name="Sherman R."/>
            <person name="Stevens K."/>
            <person name="Langley C.H."/>
            <person name="Pellegrini M."/>
            <person name="Salzberg S.L."/>
        </authorList>
    </citation>
    <scope>NUCLEOTIDE SEQUENCE [LARGE SCALE GENOMIC DNA]</scope>
    <source>
        <strain evidence="10 11">cv. SW786</strain>
    </source>
</reference>
<sequence length="344" mass="40488">MKIISERDFTQDDHYDDFDDTPEENTEETCAHLCVIRGKCVSCERVALKYVHQGMWLWLNKDEWDRIRKVESAKLLEDKKMVLVLDLDQTLVHSTEQEKYLRTPQELLQHNLRDSLFRVRRPWGMMMVKLRPFVHTFLRAASTMFEIYMCTMCTRSYALQVAEFLGPENFYFKSSRIIAREDLLETGEKTLDLVLGEERMILIAGLLMKLTTLARSSPFSKDVIHRLFFNPKFEAGLQYRDVRYILARRDVLRGCILSFKHIFTPDFRPESSRLWLMAEELGAKFSMDNLISPITHVVTWFATAEEFQEAELEGIILVHPKWLCACYYAVSRVSEKDYPIKPKD</sequence>
<feature type="domain" description="BRCT" evidence="8">
    <location>
        <begin position="247"/>
        <end position="340"/>
    </location>
</feature>
<evidence type="ECO:0000256" key="6">
    <source>
        <dbReference type="ARBA" id="ARBA00048336"/>
    </source>
</evidence>
<dbReference type="EMBL" id="LRBV02000010">
    <property type="status" value="NOT_ANNOTATED_CDS"/>
    <property type="molecule type" value="Genomic_DNA"/>
</dbReference>
<keyword evidence="11" id="KW-1185">Reference proteome</keyword>
<dbReference type="InterPro" id="IPR023214">
    <property type="entry name" value="HAD_sf"/>
</dbReference>
<keyword evidence="4" id="KW-0539">Nucleus</keyword>
<dbReference type="Gene3D" id="3.40.50.10190">
    <property type="entry name" value="BRCT domain"/>
    <property type="match status" value="1"/>
</dbReference>
<feature type="compositionally biased region" description="Acidic residues" evidence="7">
    <location>
        <begin position="14"/>
        <end position="23"/>
    </location>
</feature>
<dbReference type="PROSITE" id="PS50172">
    <property type="entry name" value="BRCT"/>
    <property type="match status" value="1"/>
</dbReference>
<dbReference type="SMART" id="SM00577">
    <property type="entry name" value="CPDc"/>
    <property type="match status" value="1"/>
</dbReference>
<protein>
    <recommendedName>
        <fullName evidence="2">protein-serine/threonine phosphatase</fullName>
        <ecNumber evidence="2">3.1.3.16</ecNumber>
    </recommendedName>
</protein>
<evidence type="ECO:0000259" key="9">
    <source>
        <dbReference type="PROSITE" id="PS50969"/>
    </source>
</evidence>
<dbReference type="PROSITE" id="PS50969">
    <property type="entry name" value="FCP1"/>
    <property type="match status" value="1"/>
</dbReference>
<dbReference type="EC" id="3.1.3.16" evidence="2"/>
<evidence type="ECO:0000256" key="3">
    <source>
        <dbReference type="ARBA" id="ARBA00022801"/>
    </source>
</evidence>
<evidence type="ECO:0000256" key="1">
    <source>
        <dbReference type="ARBA" id="ARBA00004123"/>
    </source>
</evidence>
<comment type="catalytic activity">
    <reaction evidence="6">
        <text>O-phospho-L-threonyl-[protein] + H2O = L-threonyl-[protein] + phosphate</text>
        <dbReference type="Rhea" id="RHEA:47004"/>
        <dbReference type="Rhea" id="RHEA-COMP:11060"/>
        <dbReference type="Rhea" id="RHEA-COMP:11605"/>
        <dbReference type="ChEBI" id="CHEBI:15377"/>
        <dbReference type="ChEBI" id="CHEBI:30013"/>
        <dbReference type="ChEBI" id="CHEBI:43474"/>
        <dbReference type="ChEBI" id="CHEBI:61977"/>
        <dbReference type="EC" id="3.1.3.16"/>
    </reaction>
</comment>